<keyword evidence="12" id="KW-0067">ATP-binding</keyword>
<keyword evidence="19" id="KW-1185">Reference proteome</keyword>
<evidence type="ECO:0000256" key="2">
    <source>
        <dbReference type="ARBA" id="ARBA00012438"/>
    </source>
</evidence>
<evidence type="ECO:0000256" key="14">
    <source>
        <dbReference type="ARBA" id="ARBA00023026"/>
    </source>
</evidence>
<dbReference type="InterPro" id="IPR000700">
    <property type="entry name" value="PAS-assoc_C"/>
</dbReference>
<evidence type="ECO:0000256" key="15">
    <source>
        <dbReference type="ARBA" id="ARBA00023170"/>
    </source>
</evidence>
<evidence type="ECO:0000256" key="12">
    <source>
        <dbReference type="ARBA" id="ARBA00022840"/>
    </source>
</evidence>
<dbReference type="RefSeq" id="WP_164692814.1">
    <property type="nucleotide sequence ID" value="NZ_JAAIKB010000001.1"/>
</dbReference>
<dbReference type="CDD" id="cd00130">
    <property type="entry name" value="PAS"/>
    <property type="match status" value="3"/>
</dbReference>
<dbReference type="InterPro" id="IPR000014">
    <property type="entry name" value="PAS"/>
</dbReference>
<dbReference type="SUPFAM" id="SSF55874">
    <property type="entry name" value="ATPase domain of HSP90 chaperone/DNA topoisomerase II/histidine kinase"/>
    <property type="match status" value="1"/>
</dbReference>
<dbReference type="Gene3D" id="3.30.565.10">
    <property type="entry name" value="Histidine kinase-like ATPase, C-terminal domain"/>
    <property type="match status" value="1"/>
</dbReference>
<dbReference type="GO" id="GO:0009881">
    <property type="term" value="F:photoreceptor activity"/>
    <property type="evidence" value="ECO:0007669"/>
    <property type="project" value="UniProtKB-KW"/>
</dbReference>
<keyword evidence="10" id="KW-0547">Nucleotide-binding</keyword>
<keyword evidence="13" id="KW-0157">Chromophore</keyword>
<protein>
    <recommendedName>
        <fullName evidence="2">histidine kinase</fullName>
        <ecNumber evidence="2">2.7.13.3</ecNumber>
    </recommendedName>
</protein>
<keyword evidence="11" id="KW-0418">Kinase</keyword>
<keyword evidence="8" id="KW-0808">Transferase</keyword>
<keyword evidence="5" id="KW-0716">Sensory transduction</keyword>
<evidence type="ECO:0000256" key="8">
    <source>
        <dbReference type="ARBA" id="ARBA00022679"/>
    </source>
</evidence>
<keyword evidence="7" id="KW-0288">FMN</keyword>
<keyword evidence="6" id="KW-0285">Flavoprotein</keyword>
<keyword evidence="9" id="KW-0677">Repeat</keyword>
<dbReference type="InterPro" id="IPR011102">
    <property type="entry name" value="Sig_transdc_His_kinase_HWE"/>
</dbReference>
<dbReference type="InterPro" id="IPR001610">
    <property type="entry name" value="PAC"/>
</dbReference>
<evidence type="ECO:0000313" key="19">
    <source>
        <dbReference type="Proteomes" id="UP000475385"/>
    </source>
</evidence>
<feature type="domain" description="PAC" evidence="17">
    <location>
        <begin position="447"/>
        <end position="499"/>
    </location>
</feature>
<dbReference type="NCBIfam" id="TIGR00229">
    <property type="entry name" value="sensory_box"/>
    <property type="match status" value="2"/>
</dbReference>
<evidence type="ECO:0000256" key="6">
    <source>
        <dbReference type="ARBA" id="ARBA00022630"/>
    </source>
</evidence>
<dbReference type="Pfam" id="PF07536">
    <property type="entry name" value="HWE_HK"/>
    <property type="match status" value="1"/>
</dbReference>
<keyword evidence="4" id="KW-0597">Phosphoprotein</keyword>
<dbReference type="InterPro" id="IPR036890">
    <property type="entry name" value="HATPase_C_sf"/>
</dbReference>
<feature type="domain" description="PAS" evidence="16">
    <location>
        <begin position="627"/>
        <end position="702"/>
    </location>
</feature>
<dbReference type="SUPFAM" id="SSF55785">
    <property type="entry name" value="PYP-like sensor domain (PAS domain)"/>
    <property type="match status" value="3"/>
</dbReference>
<dbReference type="GO" id="GO:0005524">
    <property type="term" value="F:ATP binding"/>
    <property type="evidence" value="ECO:0007669"/>
    <property type="project" value="UniProtKB-KW"/>
</dbReference>
<dbReference type="SMART" id="SM00091">
    <property type="entry name" value="PAS"/>
    <property type="match status" value="2"/>
</dbReference>
<dbReference type="PANTHER" id="PTHR41523:SF7">
    <property type="entry name" value="HISTIDINE KINASE"/>
    <property type="match status" value="1"/>
</dbReference>
<evidence type="ECO:0000256" key="9">
    <source>
        <dbReference type="ARBA" id="ARBA00022737"/>
    </source>
</evidence>
<feature type="domain" description="PAC" evidence="17">
    <location>
        <begin position="707"/>
        <end position="760"/>
    </location>
</feature>
<feature type="domain" description="PAS" evidence="16">
    <location>
        <begin position="500"/>
        <end position="571"/>
    </location>
</feature>
<evidence type="ECO:0000256" key="10">
    <source>
        <dbReference type="ARBA" id="ARBA00022741"/>
    </source>
</evidence>
<dbReference type="Pfam" id="PF08448">
    <property type="entry name" value="PAS_4"/>
    <property type="match status" value="1"/>
</dbReference>
<dbReference type="PROSITE" id="PS50112">
    <property type="entry name" value="PAS"/>
    <property type="match status" value="2"/>
</dbReference>
<evidence type="ECO:0000259" key="17">
    <source>
        <dbReference type="PROSITE" id="PS50113"/>
    </source>
</evidence>
<dbReference type="Pfam" id="PF08447">
    <property type="entry name" value="PAS_3"/>
    <property type="match status" value="2"/>
</dbReference>
<dbReference type="EC" id="2.7.13.3" evidence="2"/>
<comment type="catalytic activity">
    <reaction evidence="1">
        <text>ATP + protein L-histidine = ADP + protein N-phospho-L-histidine.</text>
        <dbReference type="EC" id="2.7.13.3"/>
    </reaction>
</comment>
<reference evidence="18 19" key="1">
    <citation type="submission" date="2020-02" db="EMBL/GenBank/DDBJ databases">
        <authorList>
            <person name="Kim H.M."/>
            <person name="Jeon C.O."/>
        </authorList>
    </citation>
    <scope>NUCLEOTIDE SEQUENCE [LARGE SCALE GENOMIC DNA]</scope>
    <source>
        <strain evidence="18 19">PeD5</strain>
    </source>
</reference>
<sequence length="967" mass="102620">MRDAPRLRFSLLLVALLLAVLLPALGFGGFAAWQAVQGRQEAAEARLIESARGLAGALDREIDRHLGIARGLAAAEALDGPVPDLPRFEAQARRVAGAFGTSALLLDAATLRPILDTALPPGSDPGPPTPAYRDAVATGQAMVTDLLPAPQAGAEERLAAGVAVPVVRGGDTPFVLAVRMDARVFRRVLMAQQAPGDHFASLSDGQGVVVARSDALHARRVGQRLPEENRRLLAAGPSGFYRAASIDGAPHVFGFQRLAHAAGWTVVSAQPADGFDAGWRVTALTLAAGASLALALGCGTAALVAWLVLQPVRRLEAHARGLAAGQGPLAVGGAAAMPPARVAEMEALRRGFVAVEGAIAAREERLRQEAERVDLALAAGAIVGTWDWDLPSDSFTVDERFAFYFGLDAARGRTGLSLEQVIATVHPEDLAGLRAAIAEAIGRGGAYAHQYRVRGRDGVFRWIEANGRVDHAPDGTPLRFPGVLLDIEVRRTLEAERDRSVTLLRAFIAAVPGVVYAKDRDGRMLVANEGVAALVGKPLDAIMGRTDAEFLDDPAQAAAVRANDQRIMDGGEAEQLEEAVSLPDGTPAIWLSTKAPFRDAAGRVVGLIGSSVDITARIHAEDRLRESETQLRLASEAGAIGFFSCDMESGATYWSEMMYRLYGLDPALPPPSMLPEGAHLDMVHPEDREALRDRRLAAMADRAMVTFAFEFRIRRGDTGEVRWIASRGEFVRAADGAVRMIRGGQQDVTARREDADRLRLMVHELNHRVKNTLATVQSIAAQTLRGADPAIRKGLEARILALAAAHDVLTRDGWAGAHIDEVVAGVLAPHGGVDGVRFRVQGPALRLVPRVAVTLSMALHELATNALRYGALSVQAGHVTIAWETVAGDPALFRLRWTERGGPPVVAPDRAGFGTRLIERSLAHDLGGTTRIAFEAEGVSCVVEAPLAGVVAPSGVVPLLRVGSVTA</sequence>
<evidence type="ECO:0000256" key="3">
    <source>
        <dbReference type="ARBA" id="ARBA00022543"/>
    </source>
</evidence>
<dbReference type="SMART" id="SM00911">
    <property type="entry name" value="HWE_HK"/>
    <property type="match status" value="1"/>
</dbReference>
<evidence type="ECO:0000256" key="5">
    <source>
        <dbReference type="ARBA" id="ARBA00022606"/>
    </source>
</evidence>
<evidence type="ECO:0000256" key="13">
    <source>
        <dbReference type="ARBA" id="ARBA00022991"/>
    </source>
</evidence>
<evidence type="ECO:0000313" key="18">
    <source>
        <dbReference type="EMBL" id="NGM18958.1"/>
    </source>
</evidence>
<dbReference type="PROSITE" id="PS50113">
    <property type="entry name" value="PAC"/>
    <property type="match status" value="3"/>
</dbReference>
<dbReference type="AlphaFoldDB" id="A0A6M1LF50"/>
<feature type="domain" description="PAC" evidence="17">
    <location>
        <begin position="574"/>
        <end position="626"/>
    </location>
</feature>
<keyword evidence="14" id="KW-0843">Virulence</keyword>
<dbReference type="Proteomes" id="UP000475385">
    <property type="component" value="Unassembled WGS sequence"/>
</dbReference>
<dbReference type="Gene3D" id="3.30.450.20">
    <property type="entry name" value="PAS domain"/>
    <property type="match status" value="4"/>
</dbReference>
<dbReference type="InterPro" id="IPR013656">
    <property type="entry name" value="PAS_4"/>
</dbReference>
<reference evidence="18 19" key="2">
    <citation type="submission" date="2020-03" db="EMBL/GenBank/DDBJ databases">
        <title>Roseomonas stagni sp. nov., isolated from pond water in Japan.</title>
        <authorList>
            <person name="Furuhata K."/>
            <person name="Miyamoto H."/>
            <person name="Goto K."/>
        </authorList>
    </citation>
    <scope>NUCLEOTIDE SEQUENCE [LARGE SCALE GENOMIC DNA]</scope>
    <source>
        <strain evidence="18 19">PeD5</strain>
    </source>
</reference>
<comment type="caution">
    <text evidence="18">The sequence shown here is derived from an EMBL/GenBank/DDBJ whole genome shotgun (WGS) entry which is preliminary data.</text>
</comment>
<dbReference type="CDD" id="cd18774">
    <property type="entry name" value="PDC2_HK_sensor"/>
    <property type="match status" value="1"/>
</dbReference>
<gene>
    <name evidence="18" type="ORF">G3576_02955</name>
</gene>
<evidence type="ECO:0000259" key="16">
    <source>
        <dbReference type="PROSITE" id="PS50112"/>
    </source>
</evidence>
<dbReference type="SMART" id="SM00086">
    <property type="entry name" value="PAC"/>
    <property type="match status" value="3"/>
</dbReference>
<evidence type="ECO:0000256" key="1">
    <source>
        <dbReference type="ARBA" id="ARBA00000085"/>
    </source>
</evidence>
<dbReference type="InterPro" id="IPR035965">
    <property type="entry name" value="PAS-like_dom_sf"/>
</dbReference>
<dbReference type="PANTHER" id="PTHR41523">
    <property type="entry name" value="TWO-COMPONENT SYSTEM SENSOR PROTEIN"/>
    <property type="match status" value="1"/>
</dbReference>
<evidence type="ECO:0000256" key="7">
    <source>
        <dbReference type="ARBA" id="ARBA00022643"/>
    </source>
</evidence>
<accession>A0A6M1LF50</accession>
<keyword evidence="3" id="KW-0600">Photoreceptor protein</keyword>
<organism evidence="18 19">
    <name type="scientific">Falsiroseomonas algicola</name>
    <dbReference type="NCBI Taxonomy" id="2716930"/>
    <lineage>
        <taxon>Bacteria</taxon>
        <taxon>Pseudomonadati</taxon>
        <taxon>Pseudomonadota</taxon>
        <taxon>Alphaproteobacteria</taxon>
        <taxon>Acetobacterales</taxon>
        <taxon>Roseomonadaceae</taxon>
        <taxon>Falsiroseomonas</taxon>
    </lineage>
</organism>
<evidence type="ECO:0000256" key="11">
    <source>
        <dbReference type="ARBA" id="ARBA00022777"/>
    </source>
</evidence>
<keyword evidence="15" id="KW-0675">Receptor</keyword>
<evidence type="ECO:0000256" key="4">
    <source>
        <dbReference type="ARBA" id="ARBA00022553"/>
    </source>
</evidence>
<proteinExistence type="predicted"/>
<dbReference type="InterPro" id="IPR013655">
    <property type="entry name" value="PAS_fold_3"/>
</dbReference>
<dbReference type="EMBL" id="JAAIKB010000001">
    <property type="protein sequence ID" value="NGM18958.1"/>
    <property type="molecule type" value="Genomic_DNA"/>
</dbReference>
<name>A0A6M1LF50_9PROT</name>
<dbReference type="Gene3D" id="2.10.70.100">
    <property type="match status" value="1"/>
</dbReference>
<dbReference type="GO" id="GO:0004673">
    <property type="term" value="F:protein histidine kinase activity"/>
    <property type="evidence" value="ECO:0007669"/>
    <property type="project" value="UniProtKB-EC"/>
</dbReference>